<keyword evidence="1" id="KW-0732">Signal</keyword>
<evidence type="ECO:0000313" key="2">
    <source>
        <dbReference type="EMBL" id="JAT23527.1"/>
    </source>
</evidence>
<feature type="chain" id="PRO_5008587434" description="Cystatin domain-containing protein" evidence="1">
    <location>
        <begin position="21"/>
        <end position="114"/>
    </location>
</feature>
<organism evidence="2">
    <name type="scientific">Graphocephala atropunctata</name>
    <dbReference type="NCBI Taxonomy" id="36148"/>
    <lineage>
        <taxon>Eukaryota</taxon>
        <taxon>Metazoa</taxon>
        <taxon>Ecdysozoa</taxon>
        <taxon>Arthropoda</taxon>
        <taxon>Hexapoda</taxon>
        <taxon>Insecta</taxon>
        <taxon>Pterygota</taxon>
        <taxon>Neoptera</taxon>
        <taxon>Paraneoptera</taxon>
        <taxon>Hemiptera</taxon>
        <taxon>Auchenorrhyncha</taxon>
        <taxon>Membracoidea</taxon>
        <taxon>Cicadellidae</taxon>
        <taxon>Cicadellinae</taxon>
        <taxon>Cicadellini</taxon>
        <taxon>Graphocephala</taxon>
    </lineage>
</organism>
<protein>
    <recommendedName>
        <fullName evidence="3">Cystatin domain-containing protein</fullName>
    </recommendedName>
</protein>
<name>A0A1B6LIK5_9HEMI</name>
<evidence type="ECO:0000256" key="1">
    <source>
        <dbReference type="SAM" id="SignalP"/>
    </source>
</evidence>
<sequence length="114" mass="12437">MKHIYTIAFVVLSGVAVTIGDLPGAPFPATNRDDPTIKEALKVIQRFFETPCDTLSVSTSRKDVYLQVVAGVIVTLQKCKVTVTPRCASTDHPDCSCLYKEQTTQDCSSVVFLP</sequence>
<reference evidence="2" key="1">
    <citation type="submission" date="2015-11" db="EMBL/GenBank/DDBJ databases">
        <title>De novo transcriptome assembly of four potential Pierce s Disease insect vectors from Arizona vineyards.</title>
        <authorList>
            <person name="Tassone E.E."/>
        </authorList>
    </citation>
    <scope>NUCLEOTIDE SEQUENCE</scope>
</reference>
<accession>A0A1B6LIK5</accession>
<proteinExistence type="predicted"/>
<feature type="non-terminal residue" evidence="2">
    <location>
        <position position="114"/>
    </location>
</feature>
<feature type="signal peptide" evidence="1">
    <location>
        <begin position="1"/>
        <end position="20"/>
    </location>
</feature>
<dbReference type="EMBL" id="GEBQ01016450">
    <property type="protein sequence ID" value="JAT23527.1"/>
    <property type="molecule type" value="Transcribed_RNA"/>
</dbReference>
<dbReference type="AlphaFoldDB" id="A0A1B6LIK5"/>
<gene>
    <name evidence="2" type="ORF">g.9846</name>
</gene>
<evidence type="ECO:0008006" key="3">
    <source>
        <dbReference type="Google" id="ProtNLM"/>
    </source>
</evidence>